<feature type="domain" description="MOFRL-associated" evidence="2">
    <location>
        <begin position="11"/>
        <end position="230"/>
    </location>
</feature>
<dbReference type="Pfam" id="PF05161">
    <property type="entry name" value="MOFRL"/>
    <property type="match status" value="1"/>
</dbReference>
<dbReference type="Pfam" id="PF13660">
    <property type="entry name" value="DUF4147"/>
    <property type="match status" value="1"/>
</dbReference>
<dbReference type="RefSeq" id="WP_117895020.1">
    <property type="nucleotide sequence ID" value="NZ_CABJCV010000010.1"/>
</dbReference>
<proteinExistence type="predicted"/>
<organism evidence="3 4">
    <name type="scientific">Holdemania filiformis</name>
    <dbReference type="NCBI Taxonomy" id="61171"/>
    <lineage>
        <taxon>Bacteria</taxon>
        <taxon>Bacillati</taxon>
        <taxon>Bacillota</taxon>
        <taxon>Erysipelotrichia</taxon>
        <taxon>Erysipelotrichales</taxon>
        <taxon>Erysipelotrichaceae</taxon>
        <taxon>Holdemania</taxon>
    </lineage>
</organism>
<gene>
    <name evidence="3" type="ORF">DWY25_09405</name>
</gene>
<evidence type="ECO:0000259" key="1">
    <source>
        <dbReference type="Pfam" id="PF05161"/>
    </source>
</evidence>
<evidence type="ECO:0000313" key="3">
    <source>
        <dbReference type="EMBL" id="RGR74019.1"/>
    </source>
</evidence>
<dbReference type="GO" id="GO:0005737">
    <property type="term" value="C:cytoplasm"/>
    <property type="evidence" value="ECO:0007669"/>
    <property type="project" value="TreeGrafter"/>
</dbReference>
<accession>A0A412G0Q3</accession>
<dbReference type="PANTHER" id="PTHR12227:SF0">
    <property type="entry name" value="GLYCERATE KINASE"/>
    <property type="match status" value="1"/>
</dbReference>
<protein>
    <submittedName>
        <fullName evidence="3">DUF4147 domain-containing protein</fullName>
    </submittedName>
</protein>
<dbReference type="PANTHER" id="PTHR12227">
    <property type="entry name" value="GLYCERATE KINASE"/>
    <property type="match status" value="1"/>
</dbReference>
<dbReference type="SUPFAM" id="SSF82544">
    <property type="entry name" value="GckA/TtuD-like"/>
    <property type="match status" value="1"/>
</dbReference>
<evidence type="ECO:0000259" key="2">
    <source>
        <dbReference type="Pfam" id="PF13660"/>
    </source>
</evidence>
<sequence>MNSSAERKAEALAILREALAQVQPQKRVSEALADWPQDVPCSLLAIGKAAWTMAEAVRETLGDGLREGLVITKHGHSRGPLPPLTIIEASHPVLDETSLTAGHAILEFARRLKPDSRVLILLSGGGSALAEVLPEGVTLKQVQHLNEQLLRSGAPIEELNRIRRRISRLKGGKLAALLRPHPIEVLILSDIVNGDPRDVASGPVFADPFAGQSLMPLIRKYQLKLDPALLPYLSSTEASDCGPVRWQLVGSGEELCEAARAASEHHGYPAHIVSAAVTDSVSSLAKRLIKACEETQKGLASNEKQALIFGGEPTVEVSGSGMGGRNQHLALLCAQKLQGQPGITILAAGSDGTDGPTDAAGGLADETTWNRLEGSGEAAITNFDAYPALAKAGSLIVTGPTGTNVNDLIIALIERE</sequence>
<dbReference type="GO" id="GO:0008887">
    <property type="term" value="F:glycerate kinase activity"/>
    <property type="evidence" value="ECO:0007669"/>
    <property type="project" value="InterPro"/>
</dbReference>
<dbReference type="Proteomes" id="UP000284178">
    <property type="component" value="Unassembled WGS sequence"/>
</dbReference>
<evidence type="ECO:0000313" key="4">
    <source>
        <dbReference type="Proteomes" id="UP000284178"/>
    </source>
</evidence>
<comment type="caution">
    <text evidence="3">The sequence shown here is derived from an EMBL/GenBank/DDBJ whole genome shotgun (WGS) entry which is preliminary data.</text>
</comment>
<dbReference type="Gene3D" id="3.40.50.10180">
    <property type="entry name" value="Glycerate kinase, MOFRL-like N-terminal domain"/>
    <property type="match status" value="1"/>
</dbReference>
<name>A0A412G0Q3_9FIRM</name>
<dbReference type="InterPro" id="IPR007835">
    <property type="entry name" value="MOFRL"/>
</dbReference>
<dbReference type="InterPro" id="IPR025286">
    <property type="entry name" value="MOFRL_assoc_dom"/>
</dbReference>
<feature type="domain" description="MOFRL" evidence="1">
    <location>
        <begin position="306"/>
        <end position="407"/>
    </location>
</feature>
<dbReference type="AlphaFoldDB" id="A0A412G0Q3"/>
<dbReference type="EMBL" id="QRUP01000010">
    <property type="protein sequence ID" value="RGR74019.1"/>
    <property type="molecule type" value="Genomic_DNA"/>
</dbReference>
<keyword evidence="4" id="KW-1185">Reference proteome</keyword>
<dbReference type="InterPro" id="IPR039760">
    <property type="entry name" value="MOFRL_protein"/>
</dbReference>
<dbReference type="Gene3D" id="3.40.1480.10">
    <property type="entry name" value="MOFRL domain"/>
    <property type="match status" value="1"/>
</dbReference>
<dbReference type="GeneID" id="83015617"/>
<dbReference type="InterPro" id="IPR037035">
    <property type="entry name" value="GK-like_C_sf"/>
</dbReference>
<reference evidence="3 4" key="1">
    <citation type="submission" date="2018-08" db="EMBL/GenBank/DDBJ databases">
        <title>A genome reference for cultivated species of the human gut microbiota.</title>
        <authorList>
            <person name="Zou Y."/>
            <person name="Xue W."/>
            <person name="Luo G."/>
        </authorList>
    </citation>
    <scope>NUCLEOTIDE SEQUENCE [LARGE SCALE GENOMIC DNA]</scope>
    <source>
        <strain evidence="3 4">AF24-29</strain>
    </source>
</reference>
<dbReference type="InterPro" id="IPR038614">
    <property type="entry name" value="GK_N_sf"/>
</dbReference>